<evidence type="ECO:0000313" key="5">
    <source>
        <dbReference type="Proteomes" id="UP001149165"/>
    </source>
</evidence>
<reference evidence="4" key="2">
    <citation type="journal article" date="2023" name="IMA Fungus">
        <title>Comparative genomic study of the Penicillium genus elucidates a diverse pangenome and 15 lateral gene transfer events.</title>
        <authorList>
            <person name="Petersen C."/>
            <person name="Sorensen T."/>
            <person name="Nielsen M.R."/>
            <person name="Sondergaard T.E."/>
            <person name="Sorensen J.L."/>
            <person name="Fitzpatrick D.A."/>
            <person name="Frisvad J.C."/>
            <person name="Nielsen K.L."/>
        </authorList>
    </citation>
    <scope>NUCLEOTIDE SEQUENCE</scope>
    <source>
        <strain evidence="4">IBT 30069</strain>
    </source>
</reference>
<evidence type="ECO:0000259" key="2">
    <source>
        <dbReference type="Pfam" id="PF00144"/>
    </source>
</evidence>
<gene>
    <name evidence="4" type="ORF">N7456_001384</name>
</gene>
<feature type="domain" description="Peptidase S12 Pab87-related C-terminal" evidence="3">
    <location>
        <begin position="324"/>
        <end position="423"/>
    </location>
</feature>
<dbReference type="InterPro" id="IPR012338">
    <property type="entry name" value="Beta-lactam/transpept-like"/>
</dbReference>
<dbReference type="Pfam" id="PF00144">
    <property type="entry name" value="Beta-lactamase"/>
    <property type="match status" value="1"/>
</dbReference>
<comment type="similarity">
    <text evidence="1">Belongs to the peptidase S12 family.</text>
</comment>
<dbReference type="Pfam" id="PF11954">
    <property type="entry name" value="DUF3471"/>
    <property type="match status" value="1"/>
</dbReference>
<dbReference type="EMBL" id="JAPQKH010000001">
    <property type="protein sequence ID" value="KAJ5117036.1"/>
    <property type="molecule type" value="Genomic_DNA"/>
</dbReference>
<dbReference type="InterPro" id="IPR001466">
    <property type="entry name" value="Beta-lactam-related"/>
</dbReference>
<dbReference type="Gene3D" id="2.40.128.600">
    <property type="match status" value="1"/>
</dbReference>
<proteinExistence type="inferred from homology"/>
<sequence length="440" mass="49569">MGNSNGKRLFADEVTIADLLSHRSGLAGGVGFNLAFQGDSEMLLPADCLFEIVHHIPHMAPIGERWMYCVWGYSIAGCLIEEVTQKPLHQYLQEELFDPLSMSRTTLRLQIEDTDIAQPYASLCDSNAYNLEKRQPFQKTFFEASGGVYSTVNDLLRWSKATLNAFQEPGITGGSVLKQIPEILRPQVAVDSVLLPGQYYSLGWLQTQLPNVVGLIGDNPDLWEIPELPILGVGSHPRDIIYHQGVTVGYFSFLALFPETKSAVVVLTNAMAMSDVAEWVARLLIEALFDFPKRTNYVELSREGKRRRIQQFANMHADLAKEYAPETRLLPVDAYVGQYLNQTYNSILDVTLDPAKKDDLILAFQSRPSQRYGLRHLHGNVFEWALTHDESKRRGRYTVVDPSYFKLLFEVDPVGQVCEIVWDLDGFSTPGGVVFSRMNK</sequence>
<dbReference type="SUPFAM" id="SSF56601">
    <property type="entry name" value="beta-lactamase/transpeptidase-like"/>
    <property type="match status" value="1"/>
</dbReference>
<feature type="domain" description="Beta-lactamase-related" evidence="2">
    <location>
        <begin position="12"/>
        <end position="283"/>
    </location>
</feature>
<comment type="caution">
    <text evidence="4">The sequence shown here is derived from an EMBL/GenBank/DDBJ whole genome shotgun (WGS) entry which is preliminary data.</text>
</comment>
<dbReference type="Proteomes" id="UP001149165">
    <property type="component" value="Unassembled WGS sequence"/>
</dbReference>
<dbReference type="AlphaFoldDB" id="A0A9W9GEA5"/>
<dbReference type="OrthoDB" id="5946976at2759"/>
<evidence type="ECO:0000313" key="4">
    <source>
        <dbReference type="EMBL" id="KAJ5117036.1"/>
    </source>
</evidence>
<keyword evidence="5" id="KW-1185">Reference proteome</keyword>
<protein>
    <submittedName>
        <fullName evidence="4">Beta-lactamase-related protein</fullName>
    </submittedName>
</protein>
<evidence type="ECO:0000256" key="1">
    <source>
        <dbReference type="ARBA" id="ARBA00038215"/>
    </source>
</evidence>
<evidence type="ECO:0000259" key="3">
    <source>
        <dbReference type="Pfam" id="PF11954"/>
    </source>
</evidence>
<dbReference type="InterPro" id="IPR050491">
    <property type="entry name" value="AmpC-like"/>
</dbReference>
<dbReference type="PANTHER" id="PTHR46825:SF14">
    <property type="entry name" value="BETA-LACTAMASE-RELATED DOMAIN-CONTAINING PROTEIN"/>
    <property type="match status" value="1"/>
</dbReference>
<reference evidence="4" key="1">
    <citation type="submission" date="2022-11" db="EMBL/GenBank/DDBJ databases">
        <authorList>
            <person name="Petersen C."/>
        </authorList>
    </citation>
    <scope>NUCLEOTIDE SEQUENCE</scope>
    <source>
        <strain evidence="4">IBT 30069</strain>
    </source>
</reference>
<dbReference type="PANTHER" id="PTHR46825">
    <property type="entry name" value="D-ALANYL-D-ALANINE-CARBOXYPEPTIDASE/ENDOPEPTIDASE AMPH"/>
    <property type="match status" value="1"/>
</dbReference>
<dbReference type="InterPro" id="IPR021860">
    <property type="entry name" value="Peptidase_S12_Pab87-rel_C"/>
</dbReference>
<organism evidence="4 5">
    <name type="scientific">Penicillium angulare</name>
    <dbReference type="NCBI Taxonomy" id="116970"/>
    <lineage>
        <taxon>Eukaryota</taxon>
        <taxon>Fungi</taxon>
        <taxon>Dikarya</taxon>
        <taxon>Ascomycota</taxon>
        <taxon>Pezizomycotina</taxon>
        <taxon>Eurotiomycetes</taxon>
        <taxon>Eurotiomycetidae</taxon>
        <taxon>Eurotiales</taxon>
        <taxon>Aspergillaceae</taxon>
        <taxon>Penicillium</taxon>
    </lineage>
</organism>
<name>A0A9W9GEA5_9EURO</name>
<dbReference type="Gene3D" id="3.40.710.10">
    <property type="entry name" value="DD-peptidase/beta-lactamase superfamily"/>
    <property type="match status" value="1"/>
</dbReference>
<accession>A0A9W9GEA5</accession>